<dbReference type="InterPro" id="IPR016047">
    <property type="entry name" value="M23ase_b-sheet_dom"/>
</dbReference>
<keyword evidence="6" id="KW-0482">Metalloprotease</keyword>
<dbReference type="InterPro" id="IPR011055">
    <property type="entry name" value="Dup_hybrid_motif"/>
</dbReference>
<protein>
    <submittedName>
        <fullName evidence="9">Membrane proteins related to metalloendopeptidases</fullName>
    </submittedName>
</protein>
<evidence type="ECO:0000313" key="9">
    <source>
        <dbReference type="EMBL" id="CAA6821532.1"/>
    </source>
</evidence>
<dbReference type="EMBL" id="CACVAX010000059">
    <property type="protein sequence ID" value="CAA6821532.1"/>
    <property type="molecule type" value="Genomic_DNA"/>
</dbReference>
<dbReference type="AlphaFoldDB" id="A0A6S6TL23"/>
<keyword evidence="4" id="KW-0378">Hydrolase</keyword>
<sequence length="401" mass="47073">MPIKSLLILISLLLFTQNIAAKEYKWSNKLTFLGFLKKHGIPQKTYYKMHKEDKELIQEIRAGQSYSINRKKGKITTINIPVSDELMLQLKNSKKGYTYKYVEIPYDLIERTISIKMKYGFKKDLYRATKTWYYGKELEEVYSKSIPFNKMRKGDRIILFYTQRYRNNKPYTSPQIDACLIEIKGKPFYGFLMDNEKYYDSLGRQYKRTYTTRFIRPVPNMKRISSRFTHRRYHPIHKRYRPHLGIDYAARSGSRIVASSKGKVVFKGWKGGYGRTIEIQHANGLKTLYAHMRGYAKGVNRGTYVGQGKTIGYVGTSGRSTGPHLHFGLYKKGRAINPARYVSKPSAKTIKLKGKAYNKLRKLVRHYRPQFRETRARKNSIIKKESKKCLNCFKKLPPRKK</sequence>
<dbReference type="PANTHER" id="PTHR21666:SF288">
    <property type="entry name" value="CELL DIVISION PROTEIN YTFB"/>
    <property type="match status" value="1"/>
</dbReference>
<feature type="domain" description="Csd3 N-terminal" evidence="8">
    <location>
        <begin position="24"/>
        <end position="103"/>
    </location>
</feature>
<organism evidence="9">
    <name type="scientific">uncultured Sulfurovum sp</name>
    <dbReference type="NCBI Taxonomy" id="269237"/>
    <lineage>
        <taxon>Bacteria</taxon>
        <taxon>Pseudomonadati</taxon>
        <taxon>Campylobacterota</taxon>
        <taxon>Epsilonproteobacteria</taxon>
        <taxon>Campylobacterales</taxon>
        <taxon>Sulfurovaceae</taxon>
        <taxon>Sulfurovum</taxon>
        <taxon>environmental samples</taxon>
    </lineage>
</organism>
<evidence type="ECO:0000256" key="5">
    <source>
        <dbReference type="ARBA" id="ARBA00022833"/>
    </source>
</evidence>
<feature type="domain" description="M23ase beta-sheet core" evidence="7">
    <location>
        <begin position="242"/>
        <end position="338"/>
    </location>
</feature>
<evidence type="ECO:0000256" key="1">
    <source>
        <dbReference type="ARBA" id="ARBA00001947"/>
    </source>
</evidence>
<proteinExistence type="predicted"/>
<reference evidence="9" key="1">
    <citation type="submission" date="2020-01" db="EMBL/GenBank/DDBJ databases">
        <authorList>
            <person name="Meier V. D."/>
            <person name="Meier V D."/>
        </authorList>
    </citation>
    <scope>NUCLEOTIDE SEQUENCE</scope>
    <source>
        <strain evidence="9">HLG_WM_MAG_04</strain>
    </source>
</reference>
<dbReference type="InterPro" id="IPR040653">
    <property type="entry name" value="Csd3_N"/>
</dbReference>
<evidence type="ECO:0000256" key="2">
    <source>
        <dbReference type="ARBA" id="ARBA00022670"/>
    </source>
</evidence>
<dbReference type="GO" id="GO:0006508">
    <property type="term" value="P:proteolysis"/>
    <property type="evidence" value="ECO:0007669"/>
    <property type="project" value="UniProtKB-KW"/>
</dbReference>
<dbReference type="GO" id="GO:0046872">
    <property type="term" value="F:metal ion binding"/>
    <property type="evidence" value="ECO:0007669"/>
    <property type="project" value="UniProtKB-KW"/>
</dbReference>
<accession>A0A6S6TL23</accession>
<dbReference type="SUPFAM" id="SSF51261">
    <property type="entry name" value="Duplicated hybrid motif"/>
    <property type="match status" value="1"/>
</dbReference>
<keyword evidence="2" id="KW-0645">Protease</keyword>
<evidence type="ECO:0000256" key="4">
    <source>
        <dbReference type="ARBA" id="ARBA00022801"/>
    </source>
</evidence>
<comment type="cofactor">
    <cofactor evidence="1">
        <name>Zn(2+)</name>
        <dbReference type="ChEBI" id="CHEBI:29105"/>
    </cofactor>
</comment>
<evidence type="ECO:0000259" key="8">
    <source>
        <dbReference type="Pfam" id="PF18059"/>
    </source>
</evidence>
<dbReference type="Gene3D" id="2.70.70.10">
    <property type="entry name" value="Glucose Permease (Domain IIA)"/>
    <property type="match status" value="1"/>
</dbReference>
<evidence type="ECO:0000256" key="6">
    <source>
        <dbReference type="ARBA" id="ARBA00023049"/>
    </source>
</evidence>
<dbReference type="PANTHER" id="PTHR21666">
    <property type="entry name" value="PEPTIDASE-RELATED"/>
    <property type="match status" value="1"/>
</dbReference>
<keyword evidence="3" id="KW-0479">Metal-binding</keyword>
<dbReference type="GO" id="GO:0004222">
    <property type="term" value="F:metalloendopeptidase activity"/>
    <property type="evidence" value="ECO:0007669"/>
    <property type="project" value="TreeGrafter"/>
</dbReference>
<dbReference type="InterPro" id="IPR050570">
    <property type="entry name" value="Cell_wall_metabolism_enzyme"/>
</dbReference>
<dbReference type="Pfam" id="PF01551">
    <property type="entry name" value="Peptidase_M23"/>
    <property type="match status" value="1"/>
</dbReference>
<dbReference type="CDD" id="cd12797">
    <property type="entry name" value="M23_peptidase"/>
    <property type="match status" value="1"/>
</dbReference>
<evidence type="ECO:0000256" key="3">
    <source>
        <dbReference type="ARBA" id="ARBA00022723"/>
    </source>
</evidence>
<dbReference type="Pfam" id="PF18059">
    <property type="entry name" value="Csd3_N"/>
    <property type="match status" value="1"/>
</dbReference>
<dbReference type="Gene3D" id="3.10.450.350">
    <property type="match status" value="1"/>
</dbReference>
<keyword evidence="5" id="KW-0862">Zinc</keyword>
<gene>
    <name evidence="9" type="ORF">HELGO_WM1773</name>
</gene>
<evidence type="ECO:0000259" key="7">
    <source>
        <dbReference type="Pfam" id="PF01551"/>
    </source>
</evidence>
<name>A0A6S6TL23_9BACT</name>